<evidence type="ECO:0000256" key="5">
    <source>
        <dbReference type="RuleBase" id="RU003512"/>
    </source>
</evidence>
<dbReference type="Proteomes" id="UP001058003">
    <property type="component" value="Chromosome"/>
</dbReference>
<dbReference type="PANTHER" id="PTHR42953">
    <property type="entry name" value="HIGH-AFFINITY ZINC UPTAKE SYSTEM PROTEIN ZNUA-RELATED"/>
    <property type="match status" value="1"/>
</dbReference>
<keyword evidence="4 6" id="KW-0732">Signal</keyword>
<evidence type="ECO:0000256" key="1">
    <source>
        <dbReference type="ARBA" id="ARBA00004196"/>
    </source>
</evidence>
<name>A0A9Q9MFP3_9ACTN</name>
<dbReference type="Gene3D" id="3.40.50.1980">
    <property type="entry name" value="Nitrogenase molybdenum iron protein domain"/>
    <property type="match status" value="2"/>
</dbReference>
<feature type="chain" id="PRO_5040120316" evidence="6">
    <location>
        <begin position="32"/>
        <end position="336"/>
    </location>
</feature>
<dbReference type="InterPro" id="IPR006128">
    <property type="entry name" value="Lipoprotein_PsaA-like"/>
</dbReference>
<dbReference type="PANTHER" id="PTHR42953:SF1">
    <property type="entry name" value="METAL-BINDING PROTEIN HI_0362-RELATED"/>
    <property type="match status" value="1"/>
</dbReference>
<protein>
    <submittedName>
        <fullName evidence="7">Zinc ABC transporter substrate-binding protein</fullName>
    </submittedName>
</protein>
<keyword evidence="8" id="KW-1185">Reference proteome</keyword>
<accession>A0A9Q9MFP3</accession>
<dbReference type="OrthoDB" id="9810636at2"/>
<sequence length="336" mass="36637">MRLQRSKFFAVSVLACAMTGALHGCSRSAEADAGKLRVVTTVAPLTSITSAVAGDRASVEGVVPEGTNSHTFDPSPKIAESLSRADVILINGLSLEDPTKRLAEQNKRAKAEIVEVGTRILPRQDWIFDFSFPEKDGKPNPHVWTDPTYAVKYAEVIRDTLAARDPANAEYYRANTAAFSAAANRLADALRIDQETIPAGGRALLTYHDAYAYFGRTFGWKIIGAVQPENFEDPSPSEVAELIEQIKAEKVRTIFGSEVFPSKVLEEVGRATGARYEDTLRDDDLPGEPGQDNHSWLGLMRYDFITMVKGLGGTTTNLEAVPLTQSTTADKAVYPQ</sequence>
<dbReference type="GO" id="GO:0030313">
    <property type="term" value="C:cell envelope"/>
    <property type="evidence" value="ECO:0007669"/>
    <property type="project" value="UniProtKB-SubCell"/>
</dbReference>
<reference evidence="7" key="1">
    <citation type="submission" date="2021-04" db="EMBL/GenBank/DDBJ databases">
        <title>Dactylosporangium aurantiacum NRRL B-8018 full assembly.</title>
        <authorList>
            <person name="Hartkoorn R.C."/>
            <person name="Beaudoing E."/>
            <person name="Hot D."/>
        </authorList>
    </citation>
    <scope>NUCLEOTIDE SEQUENCE</scope>
    <source>
        <strain evidence="7">NRRL B-8018</strain>
    </source>
</reference>
<keyword evidence="3" id="KW-0479">Metal-binding</keyword>
<dbReference type="InterPro" id="IPR050492">
    <property type="entry name" value="Bact_metal-bind_prot9"/>
</dbReference>
<dbReference type="RefSeq" id="WP_033358272.1">
    <property type="nucleotide sequence ID" value="NZ_JAQQGQ010000018.1"/>
</dbReference>
<evidence type="ECO:0000256" key="6">
    <source>
        <dbReference type="SAM" id="SignalP"/>
    </source>
</evidence>
<dbReference type="PRINTS" id="PR00691">
    <property type="entry name" value="ADHESINB"/>
</dbReference>
<dbReference type="InterPro" id="IPR006127">
    <property type="entry name" value="ZnuA-like"/>
</dbReference>
<dbReference type="AlphaFoldDB" id="A0A9Q9MFP3"/>
<dbReference type="GO" id="GO:0007155">
    <property type="term" value="P:cell adhesion"/>
    <property type="evidence" value="ECO:0007669"/>
    <property type="project" value="InterPro"/>
</dbReference>
<comment type="similarity">
    <text evidence="5">Belongs to the bacterial solute-binding protein 9 family.</text>
</comment>
<gene>
    <name evidence="7" type="ORF">Daura_28830</name>
</gene>
<evidence type="ECO:0000313" key="7">
    <source>
        <dbReference type="EMBL" id="UWZ50816.1"/>
    </source>
</evidence>
<feature type="signal peptide" evidence="6">
    <location>
        <begin position="1"/>
        <end position="31"/>
    </location>
</feature>
<evidence type="ECO:0000256" key="4">
    <source>
        <dbReference type="ARBA" id="ARBA00022729"/>
    </source>
</evidence>
<dbReference type="InterPro" id="IPR006129">
    <property type="entry name" value="AdhesinB"/>
</dbReference>
<dbReference type="GO" id="GO:0030001">
    <property type="term" value="P:metal ion transport"/>
    <property type="evidence" value="ECO:0007669"/>
    <property type="project" value="InterPro"/>
</dbReference>
<organism evidence="7 8">
    <name type="scientific">Dactylosporangium aurantiacum</name>
    <dbReference type="NCBI Taxonomy" id="35754"/>
    <lineage>
        <taxon>Bacteria</taxon>
        <taxon>Bacillati</taxon>
        <taxon>Actinomycetota</taxon>
        <taxon>Actinomycetes</taxon>
        <taxon>Micromonosporales</taxon>
        <taxon>Micromonosporaceae</taxon>
        <taxon>Dactylosporangium</taxon>
    </lineage>
</organism>
<dbReference type="EMBL" id="CP073767">
    <property type="protein sequence ID" value="UWZ50816.1"/>
    <property type="molecule type" value="Genomic_DNA"/>
</dbReference>
<dbReference type="Pfam" id="PF01297">
    <property type="entry name" value="ZnuA"/>
    <property type="match status" value="1"/>
</dbReference>
<dbReference type="GO" id="GO:0046872">
    <property type="term" value="F:metal ion binding"/>
    <property type="evidence" value="ECO:0007669"/>
    <property type="project" value="UniProtKB-KW"/>
</dbReference>
<dbReference type="SUPFAM" id="SSF53807">
    <property type="entry name" value="Helical backbone' metal receptor"/>
    <property type="match status" value="1"/>
</dbReference>
<dbReference type="KEGG" id="daur:Daura_28830"/>
<dbReference type="PRINTS" id="PR00690">
    <property type="entry name" value="ADHESNFAMILY"/>
</dbReference>
<comment type="subcellular location">
    <subcellularLocation>
        <location evidence="1">Cell envelope</location>
    </subcellularLocation>
</comment>
<proteinExistence type="inferred from homology"/>
<keyword evidence="2 5" id="KW-0813">Transport</keyword>
<evidence type="ECO:0000256" key="2">
    <source>
        <dbReference type="ARBA" id="ARBA00022448"/>
    </source>
</evidence>
<evidence type="ECO:0000313" key="8">
    <source>
        <dbReference type="Proteomes" id="UP001058003"/>
    </source>
</evidence>
<evidence type="ECO:0000256" key="3">
    <source>
        <dbReference type="ARBA" id="ARBA00022723"/>
    </source>
</evidence>